<proteinExistence type="predicted"/>
<dbReference type="NCBIfam" id="TIGR04183">
    <property type="entry name" value="Por_Secre_tail"/>
    <property type="match status" value="1"/>
</dbReference>
<name>A0AAE3P1U3_9BACT</name>
<evidence type="ECO:0000313" key="3">
    <source>
        <dbReference type="Proteomes" id="UP001221302"/>
    </source>
</evidence>
<reference evidence="2" key="1">
    <citation type="submission" date="2023-03" db="EMBL/GenBank/DDBJ databases">
        <title>Stygiobacter electus gen. nov., sp. nov., facultatively anaerobic thermotolerant bacterium of the class Ignavibacteria from a well of Yessentuki mineral water deposit.</title>
        <authorList>
            <person name="Podosokorskaya O.A."/>
            <person name="Elcheninov A.G."/>
            <person name="Petrova N.F."/>
            <person name="Zavarzina D.G."/>
            <person name="Kublanov I.V."/>
            <person name="Merkel A.Y."/>
        </authorList>
    </citation>
    <scope>NUCLEOTIDE SEQUENCE</scope>
    <source>
        <strain evidence="2">09-Me</strain>
    </source>
</reference>
<dbReference type="Gene3D" id="2.60.40.4070">
    <property type="match status" value="1"/>
</dbReference>
<sequence>MNKIFFLILSILVCSKISSQSKNTNVSFPHNRGDLFEYRYSEFGYPPDTLQVNTTSDSTDSEGNIYFTQTARFINPTATPILFPEFGEYKIDLNNNVWGPGLDGYGLVYRLDGKAGDSWFQVEGREYAKTRIDSVFQSEVFGHLTTVRVFTYYYWYSQYDSVTIGSDFVSSDFGVISRVAAEGPGQANIIGIVINGKLYGDTTLVSVKNENEETLPGEFTLYQNYPNPFNPSTKIKYQVSKAGLITLKVYDILGKEVETLVNDIREPRFYEVKFEARYLPSGVYIYRINNGETTITKKMQLIK</sequence>
<dbReference type="Pfam" id="PF18962">
    <property type="entry name" value="Por_Secre_tail"/>
    <property type="match status" value="1"/>
</dbReference>
<dbReference type="InterPro" id="IPR026444">
    <property type="entry name" value="Secre_tail"/>
</dbReference>
<dbReference type="AlphaFoldDB" id="A0AAE3P1U3"/>
<keyword evidence="3" id="KW-1185">Reference proteome</keyword>
<dbReference type="EMBL" id="JARGDL010000017">
    <property type="protein sequence ID" value="MDF1612695.1"/>
    <property type="molecule type" value="Genomic_DNA"/>
</dbReference>
<organism evidence="2 3">
    <name type="scientific">Stygiobacter electus</name>
    <dbReference type="NCBI Taxonomy" id="3032292"/>
    <lineage>
        <taxon>Bacteria</taxon>
        <taxon>Pseudomonadati</taxon>
        <taxon>Ignavibacteriota</taxon>
        <taxon>Ignavibacteria</taxon>
        <taxon>Ignavibacteriales</taxon>
        <taxon>Melioribacteraceae</taxon>
        <taxon>Stygiobacter</taxon>
    </lineage>
</organism>
<gene>
    <name evidence="2" type="ORF">P0M35_11080</name>
</gene>
<evidence type="ECO:0000313" key="2">
    <source>
        <dbReference type="EMBL" id="MDF1612695.1"/>
    </source>
</evidence>
<comment type="caution">
    <text evidence="2">The sequence shown here is derived from an EMBL/GenBank/DDBJ whole genome shotgun (WGS) entry which is preliminary data.</text>
</comment>
<accession>A0AAE3P1U3</accession>
<evidence type="ECO:0000259" key="1">
    <source>
        <dbReference type="Pfam" id="PF18962"/>
    </source>
</evidence>
<dbReference type="RefSeq" id="WP_321536466.1">
    <property type="nucleotide sequence ID" value="NZ_JARGDL010000017.1"/>
</dbReference>
<dbReference type="Proteomes" id="UP001221302">
    <property type="component" value="Unassembled WGS sequence"/>
</dbReference>
<protein>
    <submittedName>
        <fullName evidence="2">T9SS type A sorting domain-containing protein</fullName>
    </submittedName>
</protein>
<feature type="domain" description="Secretion system C-terminal sorting" evidence="1">
    <location>
        <begin position="225"/>
        <end position="299"/>
    </location>
</feature>